<dbReference type="Gene3D" id="3.40.50.300">
    <property type="entry name" value="P-loop containing nucleotide triphosphate hydrolases"/>
    <property type="match status" value="1"/>
</dbReference>
<dbReference type="InterPro" id="IPR003593">
    <property type="entry name" value="AAA+_ATPase"/>
</dbReference>
<keyword evidence="6" id="KW-0472">Membrane</keyword>
<dbReference type="GO" id="GO:0005524">
    <property type="term" value="F:ATP binding"/>
    <property type="evidence" value="ECO:0007669"/>
    <property type="project" value="UniProtKB-KW"/>
</dbReference>
<keyword evidence="2" id="KW-1003">Cell membrane</keyword>
<dbReference type="Proteomes" id="UP001152321">
    <property type="component" value="Unassembled WGS sequence"/>
</dbReference>
<evidence type="ECO:0000256" key="3">
    <source>
        <dbReference type="ARBA" id="ARBA00022741"/>
    </source>
</evidence>
<dbReference type="InterPro" id="IPR003439">
    <property type="entry name" value="ABC_transporter-like_ATP-bd"/>
</dbReference>
<evidence type="ECO:0000256" key="2">
    <source>
        <dbReference type="ARBA" id="ARBA00022475"/>
    </source>
</evidence>
<comment type="caution">
    <text evidence="8">The sequence shown here is derived from an EMBL/GenBank/DDBJ whole genome shotgun (WGS) entry which is preliminary data.</text>
</comment>
<dbReference type="SMART" id="SM00382">
    <property type="entry name" value="AAA"/>
    <property type="match status" value="1"/>
</dbReference>
<dbReference type="CDD" id="cd03256">
    <property type="entry name" value="ABC_PhnC_transporter"/>
    <property type="match status" value="1"/>
</dbReference>
<evidence type="ECO:0000256" key="4">
    <source>
        <dbReference type="ARBA" id="ARBA00022840"/>
    </source>
</evidence>
<dbReference type="InterPro" id="IPR027417">
    <property type="entry name" value="P-loop_NTPase"/>
</dbReference>
<evidence type="ECO:0000256" key="6">
    <source>
        <dbReference type="ARBA" id="ARBA00023136"/>
    </source>
</evidence>
<keyword evidence="9" id="KW-1185">Reference proteome</keyword>
<keyword evidence="1" id="KW-0813">Transport</keyword>
<name>A0ABT6DFK1_9BACT</name>
<evidence type="ECO:0000313" key="8">
    <source>
        <dbReference type="EMBL" id="MDG0815621.1"/>
    </source>
</evidence>
<dbReference type="InterPro" id="IPR050086">
    <property type="entry name" value="MetN_ABC_transporter-like"/>
</dbReference>
<dbReference type="PROSITE" id="PS50893">
    <property type="entry name" value="ABC_TRANSPORTER_2"/>
    <property type="match status" value="1"/>
</dbReference>
<dbReference type="EMBL" id="JANRMI010000001">
    <property type="protein sequence ID" value="MDG0815621.1"/>
    <property type="molecule type" value="Genomic_DNA"/>
</dbReference>
<dbReference type="RefSeq" id="WP_277577095.1">
    <property type="nucleotide sequence ID" value="NZ_JANRMI010000001.1"/>
</dbReference>
<sequence>MKTQILSVILSVKNLTKTYGNGVKALRDVSFDVEQGEFLVVIGLSGSGKSTLMRCINRLQEPTSGEIYFQGQDIGKIDKKEQIRDLRRKMGMIFQHFNLIPRQSVLTNVLMGCLGRKNTWRNSWLSLLGIFSEEDRKEALKNLKLVGISEKSHLRADQLSGGQKQRVAIARALTQNPVLLLADEPVASLDPATCHVVMDYLKKVNQELGITVIANLHFLSLVRQYATRVIALKEGQIVFSGKPSEITEEWFQKIYGEGAQDVSTDGL</sequence>
<keyword evidence="5" id="KW-1278">Translocase</keyword>
<dbReference type="PANTHER" id="PTHR43166">
    <property type="entry name" value="AMINO ACID IMPORT ATP-BINDING PROTEIN"/>
    <property type="match status" value="1"/>
</dbReference>
<evidence type="ECO:0000259" key="7">
    <source>
        <dbReference type="PROSITE" id="PS50893"/>
    </source>
</evidence>
<proteinExistence type="predicted"/>
<evidence type="ECO:0000313" key="9">
    <source>
        <dbReference type="Proteomes" id="UP001152321"/>
    </source>
</evidence>
<dbReference type="InterPro" id="IPR017871">
    <property type="entry name" value="ABC_transporter-like_CS"/>
</dbReference>
<evidence type="ECO:0000256" key="5">
    <source>
        <dbReference type="ARBA" id="ARBA00022967"/>
    </source>
</evidence>
<dbReference type="InterPro" id="IPR012693">
    <property type="entry name" value="ABC_transpr_PhnC"/>
</dbReference>
<reference evidence="8" key="1">
    <citation type="submission" date="2022-08" db="EMBL/GenBank/DDBJ databases">
        <title>Novel Bdellovibrio Species Isolated from Svalbard: Designation Bdellovibrio svalbardensis.</title>
        <authorList>
            <person name="Mitchell R.J."/>
            <person name="Choi S.Y."/>
        </authorList>
    </citation>
    <scope>NUCLEOTIDE SEQUENCE</scope>
    <source>
        <strain evidence="8">PAP01</strain>
    </source>
</reference>
<dbReference type="Pfam" id="PF00005">
    <property type="entry name" value="ABC_tran"/>
    <property type="match status" value="1"/>
</dbReference>
<accession>A0ABT6DFK1</accession>
<dbReference type="PANTHER" id="PTHR43166:SF6">
    <property type="entry name" value="PHOSPHONATES IMPORT ATP-BINDING PROTEIN PHNC"/>
    <property type="match status" value="1"/>
</dbReference>
<feature type="domain" description="ABC transporter" evidence="7">
    <location>
        <begin position="10"/>
        <end position="259"/>
    </location>
</feature>
<dbReference type="PROSITE" id="PS00211">
    <property type="entry name" value="ABC_TRANSPORTER_1"/>
    <property type="match status" value="1"/>
</dbReference>
<protein>
    <submittedName>
        <fullName evidence="8">Phosphonate ABC transporter ATP-binding protein</fullName>
    </submittedName>
</protein>
<organism evidence="8 9">
    <name type="scientific">Bdellovibrio svalbardensis</name>
    <dbReference type="NCBI Taxonomy" id="2972972"/>
    <lineage>
        <taxon>Bacteria</taxon>
        <taxon>Pseudomonadati</taxon>
        <taxon>Bdellovibrionota</taxon>
        <taxon>Bdellovibrionia</taxon>
        <taxon>Bdellovibrionales</taxon>
        <taxon>Pseudobdellovibrionaceae</taxon>
        <taxon>Bdellovibrio</taxon>
    </lineage>
</organism>
<keyword evidence="4 8" id="KW-0067">ATP-binding</keyword>
<gene>
    <name evidence="8" type="primary">phnC</name>
    <name evidence="8" type="ORF">NWE73_04540</name>
</gene>
<dbReference type="NCBIfam" id="TIGR02315">
    <property type="entry name" value="ABC_phnC"/>
    <property type="match status" value="1"/>
</dbReference>
<evidence type="ECO:0000256" key="1">
    <source>
        <dbReference type="ARBA" id="ARBA00022448"/>
    </source>
</evidence>
<keyword evidence="3" id="KW-0547">Nucleotide-binding</keyword>
<dbReference type="SUPFAM" id="SSF52540">
    <property type="entry name" value="P-loop containing nucleoside triphosphate hydrolases"/>
    <property type="match status" value="1"/>
</dbReference>